<dbReference type="PANTHER" id="PTHR43783:SF1">
    <property type="entry name" value="UDP-N-ACETYLGLUCOSAMINE 1-CARBOXYVINYLTRANSFERASE"/>
    <property type="match status" value="1"/>
</dbReference>
<dbReference type="GO" id="GO:0005737">
    <property type="term" value="C:cytoplasm"/>
    <property type="evidence" value="ECO:0007669"/>
    <property type="project" value="UniProtKB-SubCell"/>
</dbReference>
<keyword evidence="9 13" id="KW-0961">Cell wall biogenesis/degradation</keyword>
<comment type="function">
    <text evidence="13">Cell wall formation. Adds enolpyruvyl to UDP-N-acetylglucosamine.</text>
</comment>
<evidence type="ECO:0000313" key="16">
    <source>
        <dbReference type="EMBL" id="VFK26419.1"/>
    </source>
</evidence>
<reference evidence="16" key="1">
    <citation type="submission" date="2019-02" db="EMBL/GenBank/DDBJ databases">
        <authorList>
            <person name="Gruber-Vodicka R. H."/>
            <person name="Seah K. B. B."/>
        </authorList>
    </citation>
    <scope>NUCLEOTIDE SEQUENCE</scope>
    <source>
        <strain evidence="15">BECK_S312</strain>
        <strain evidence="16">BECK_S426</strain>
    </source>
</reference>
<feature type="modified residue" description="2-(S-cysteinyl)pyruvic acid O-phosphothioketal" evidence="13">
    <location>
        <position position="117"/>
    </location>
</feature>
<feature type="binding site" evidence="13">
    <location>
        <position position="306"/>
    </location>
    <ligand>
        <name>UDP-N-acetyl-alpha-D-glucosamine</name>
        <dbReference type="ChEBI" id="CHEBI:57705"/>
    </ligand>
</feature>
<keyword evidence="6 13" id="KW-0133">Cell shape</keyword>
<feature type="binding site" evidence="13">
    <location>
        <position position="328"/>
    </location>
    <ligand>
        <name>UDP-N-acetyl-alpha-D-glucosamine</name>
        <dbReference type="ChEBI" id="CHEBI:57705"/>
    </ligand>
</feature>
<dbReference type="GO" id="GO:0051301">
    <property type="term" value="P:cell division"/>
    <property type="evidence" value="ECO:0007669"/>
    <property type="project" value="UniProtKB-KW"/>
</dbReference>
<dbReference type="EMBL" id="CAADFP010000035">
    <property type="protein sequence ID" value="VFK26419.1"/>
    <property type="molecule type" value="Genomic_DNA"/>
</dbReference>
<dbReference type="GO" id="GO:0008360">
    <property type="term" value="P:regulation of cell shape"/>
    <property type="evidence" value="ECO:0007669"/>
    <property type="project" value="UniProtKB-KW"/>
</dbReference>
<dbReference type="FunFam" id="3.65.10.10:FF:000002">
    <property type="entry name" value="UDP-N-acetylglucosamine 1-carboxyvinyltransferase"/>
    <property type="match status" value="1"/>
</dbReference>
<dbReference type="CDD" id="cd01555">
    <property type="entry name" value="UdpNAET"/>
    <property type="match status" value="1"/>
</dbReference>
<evidence type="ECO:0000256" key="4">
    <source>
        <dbReference type="ARBA" id="ARBA00022618"/>
    </source>
</evidence>
<comment type="caution">
    <text evidence="13">Lacks conserved residue(s) required for the propagation of feature annotation.</text>
</comment>
<evidence type="ECO:0000256" key="2">
    <source>
        <dbReference type="ARBA" id="ARBA00004752"/>
    </source>
</evidence>
<evidence type="ECO:0000259" key="14">
    <source>
        <dbReference type="Pfam" id="PF00275"/>
    </source>
</evidence>
<accession>A0A450XAS4</accession>
<keyword evidence="8 13" id="KW-0131">Cell cycle</keyword>
<dbReference type="EC" id="2.5.1.7" evidence="13"/>
<keyword evidence="4 13" id="KW-0132">Cell division</keyword>
<comment type="similarity">
    <text evidence="11 13">Belongs to the EPSP synthase family. MurA subfamily.</text>
</comment>
<evidence type="ECO:0000313" key="15">
    <source>
        <dbReference type="EMBL" id="VFK09338.1"/>
    </source>
</evidence>
<keyword evidence="10 13" id="KW-0670">Pyruvate</keyword>
<organism evidence="16">
    <name type="scientific">Candidatus Kentrum sp. LPFa</name>
    <dbReference type="NCBI Taxonomy" id="2126335"/>
    <lineage>
        <taxon>Bacteria</taxon>
        <taxon>Pseudomonadati</taxon>
        <taxon>Pseudomonadota</taxon>
        <taxon>Gammaproteobacteria</taxon>
        <taxon>Candidatus Kentrum</taxon>
    </lineage>
</organism>
<evidence type="ECO:0000256" key="5">
    <source>
        <dbReference type="ARBA" id="ARBA00022679"/>
    </source>
</evidence>
<dbReference type="InterPro" id="IPR036968">
    <property type="entry name" value="Enolpyruvate_Tfrase_sf"/>
</dbReference>
<dbReference type="InterPro" id="IPR001986">
    <property type="entry name" value="Enolpyruvate_Tfrase_dom"/>
</dbReference>
<sequence>MDKLIISGGIPLAGEIRISGAKNAALPILAATLLSDEPVTIGNIPHLHDITTTMELLGQMGVNLVVDERMNIQVDSSTIHEFFAPYELVKTMRASILVLGPLLARFGQAEVSLPGGCAIGSRPVNLHIEGLGKMGADIRVEGGFIRAQASRLKGTHLVMDLVTVTGTENMMMAATLAQGTTIIENAAREPEVVDLARCLSAMGAHIEGAGTDTIRIEGVQSLSGAQHDVLPDRIETGTYLVAAAITGGKIKVKKTRPATLEAVLEKLMEAGAFIEVGEDWISLDMRGQRPKAVTIHTAPFPAFPTDMQAQFTALNAISEGVGMISETVFENRFMHIHELQRMGASIHLEGNTAITRGVDRLTSAPVMATDLRASASLVLAGLVARGDTVVDRIYHIDRGYECIEEKLAQLGASIRRIPG</sequence>
<dbReference type="HAMAP" id="MF_00111">
    <property type="entry name" value="MurA"/>
    <property type="match status" value="1"/>
</dbReference>
<evidence type="ECO:0000256" key="13">
    <source>
        <dbReference type="HAMAP-Rule" id="MF_00111"/>
    </source>
</evidence>
<comment type="pathway">
    <text evidence="2 13">Cell wall biogenesis; peptidoglycan biosynthesis.</text>
</comment>
<comment type="catalytic activity">
    <reaction evidence="12 13">
        <text>phosphoenolpyruvate + UDP-N-acetyl-alpha-D-glucosamine = UDP-N-acetyl-3-O-(1-carboxyvinyl)-alpha-D-glucosamine + phosphate</text>
        <dbReference type="Rhea" id="RHEA:18681"/>
        <dbReference type="ChEBI" id="CHEBI:43474"/>
        <dbReference type="ChEBI" id="CHEBI:57705"/>
        <dbReference type="ChEBI" id="CHEBI:58702"/>
        <dbReference type="ChEBI" id="CHEBI:68483"/>
        <dbReference type="EC" id="2.5.1.7"/>
    </reaction>
</comment>
<evidence type="ECO:0000256" key="11">
    <source>
        <dbReference type="ARBA" id="ARBA00038367"/>
    </source>
</evidence>
<evidence type="ECO:0000256" key="8">
    <source>
        <dbReference type="ARBA" id="ARBA00023306"/>
    </source>
</evidence>
<keyword evidence="5 13" id="KW-0808">Transferase</keyword>
<dbReference type="UniPathway" id="UPA00219"/>
<evidence type="ECO:0000256" key="12">
    <source>
        <dbReference type="ARBA" id="ARBA00047527"/>
    </source>
</evidence>
<feature type="binding site" evidence="13">
    <location>
        <position position="93"/>
    </location>
    <ligand>
        <name>UDP-N-acetyl-alpha-D-glucosamine</name>
        <dbReference type="ChEBI" id="CHEBI:57705"/>
    </ligand>
</feature>
<gene>
    <name evidence="13" type="primary">murA</name>
    <name evidence="15" type="ORF">BECKLPF1236A_GA0070988_1002317</name>
    <name evidence="16" type="ORF">BECKLPF1236C_GA0070990_1003513</name>
</gene>
<protein>
    <recommendedName>
        <fullName evidence="13">UDP-N-acetylglucosamine 1-carboxyvinyltransferase</fullName>
        <ecNumber evidence="13">2.5.1.7</ecNumber>
    </recommendedName>
    <alternativeName>
        <fullName evidence="13">Enoylpyruvate transferase</fullName>
    </alternativeName>
    <alternativeName>
        <fullName evidence="13">UDP-N-acetylglucosamine enolpyruvyl transferase</fullName>
        <shortName evidence="13">EPT</shortName>
    </alternativeName>
</protein>
<dbReference type="GO" id="GO:0009252">
    <property type="term" value="P:peptidoglycan biosynthetic process"/>
    <property type="evidence" value="ECO:0007669"/>
    <property type="project" value="UniProtKB-UniRule"/>
</dbReference>
<proteinExistence type="inferred from homology"/>
<dbReference type="SUPFAM" id="SSF55205">
    <property type="entry name" value="EPT/RTPC-like"/>
    <property type="match status" value="1"/>
</dbReference>
<dbReference type="GO" id="GO:0019277">
    <property type="term" value="P:UDP-N-acetylgalactosamine biosynthetic process"/>
    <property type="evidence" value="ECO:0007669"/>
    <property type="project" value="InterPro"/>
</dbReference>
<comment type="subcellular location">
    <subcellularLocation>
        <location evidence="1 13">Cytoplasm</location>
    </subcellularLocation>
</comment>
<keyword evidence="3 13" id="KW-0963">Cytoplasm</keyword>
<evidence type="ECO:0000256" key="10">
    <source>
        <dbReference type="ARBA" id="ARBA00023317"/>
    </source>
</evidence>
<dbReference type="GO" id="GO:0008760">
    <property type="term" value="F:UDP-N-acetylglucosamine 1-carboxyvinyltransferase activity"/>
    <property type="evidence" value="ECO:0007669"/>
    <property type="project" value="UniProtKB-UniRule"/>
</dbReference>
<dbReference type="InterPro" id="IPR005750">
    <property type="entry name" value="UDP_GlcNAc_COvinyl_MurA"/>
</dbReference>
<dbReference type="NCBIfam" id="NF006873">
    <property type="entry name" value="PRK09369.1"/>
    <property type="match status" value="1"/>
</dbReference>
<feature type="binding site" evidence="13">
    <location>
        <begin position="22"/>
        <end position="23"/>
    </location>
    <ligand>
        <name>phosphoenolpyruvate</name>
        <dbReference type="ChEBI" id="CHEBI:58702"/>
    </ligand>
</feature>
<dbReference type="GO" id="GO:0071555">
    <property type="term" value="P:cell wall organization"/>
    <property type="evidence" value="ECO:0007669"/>
    <property type="project" value="UniProtKB-KW"/>
</dbReference>
<evidence type="ECO:0000256" key="7">
    <source>
        <dbReference type="ARBA" id="ARBA00022984"/>
    </source>
</evidence>
<dbReference type="AlphaFoldDB" id="A0A450XAS4"/>
<feature type="active site" description="Proton donor" evidence="13">
    <location>
        <position position="117"/>
    </location>
</feature>
<dbReference type="Gene3D" id="3.65.10.10">
    <property type="entry name" value="Enolpyruvate transferase domain"/>
    <property type="match status" value="2"/>
</dbReference>
<name>A0A450XAS4_9GAMM</name>
<dbReference type="InterPro" id="IPR013792">
    <property type="entry name" value="RNA3'P_cycl/enolpyr_Trfase_a/b"/>
</dbReference>
<dbReference type="Pfam" id="PF00275">
    <property type="entry name" value="EPSP_synthase"/>
    <property type="match status" value="1"/>
</dbReference>
<evidence type="ECO:0000256" key="3">
    <source>
        <dbReference type="ARBA" id="ARBA00022490"/>
    </source>
</evidence>
<feature type="domain" description="Enolpyruvate transferase" evidence="14">
    <location>
        <begin position="9"/>
        <end position="407"/>
    </location>
</feature>
<evidence type="ECO:0000256" key="9">
    <source>
        <dbReference type="ARBA" id="ARBA00023316"/>
    </source>
</evidence>
<evidence type="ECO:0000256" key="6">
    <source>
        <dbReference type="ARBA" id="ARBA00022960"/>
    </source>
</evidence>
<dbReference type="NCBIfam" id="TIGR01072">
    <property type="entry name" value="murA"/>
    <property type="match status" value="1"/>
</dbReference>
<dbReference type="InterPro" id="IPR050068">
    <property type="entry name" value="MurA_subfamily"/>
</dbReference>
<evidence type="ECO:0000256" key="1">
    <source>
        <dbReference type="ARBA" id="ARBA00004496"/>
    </source>
</evidence>
<keyword evidence="7 13" id="KW-0573">Peptidoglycan synthesis</keyword>
<dbReference type="EMBL" id="CAADFM010000023">
    <property type="protein sequence ID" value="VFK09338.1"/>
    <property type="molecule type" value="Genomic_DNA"/>
</dbReference>
<dbReference type="PANTHER" id="PTHR43783">
    <property type="entry name" value="UDP-N-ACETYLGLUCOSAMINE 1-CARBOXYVINYLTRANSFERASE"/>
    <property type="match status" value="1"/>
</dbReference>